<evidence type="ECO:0000313" key="4">
    <source>
        <dbReference type="Proteomes" id="UP000004828"/>
    </source>
</evidence>
<dbReference type="InterPro" id="IPR036388">
    <property type="entry name" value="WH-like_DNA-bd_sf"/>
</dbReference>
<feature type="coiled-coil region" evidence="1">
    <location>
        <begin position="530"/>
        <end position="557"/>
    </location>
</feature>
<gene>
    <name evidence="3" type="ORF">ROSINTL182_07426</name>
</gene>
<protein>
    <recommendedName>
        <fullName evidence="2">Peptidase S74 domain-containing protein</fullName>
    </recommendedName>
</protein>
<organism evidence="3 4">
    <name type="scientific">Roseburia intestinalis L1-82</name>
    <dbReference type="NCBI Taxonomy" id="536231"/>
    <lineage>
        <taxon>Bacteria</taxon>
        <taxon>Bacillati</taxon>
        <taxon>Bacillota</taxon>
        <taxon>Clostridia</taxon>
        <taxon>Lachnospirales</taxon>
        <taxon>Lachnospiraceae</taxon>
        <taxon>Roseburia</taxon>
    </lineage>
</organism>
<dbReference type="InterPro" id="IPR005601">
    <property type="entry name" value="Tail_fibre_p36"/>
</dbReference>
<comment type="caution">
    <text evidence="3">The sequence shown here is derived from an EMBL/GenBank/DDBJ whole genome shotgun (WGS) entry which is preliminary data.</text>
</comment>
<name>C7GBZ1_9FIRM</name>
<dbReference type="PROSITE" id="PS51688">
    <property type="entry name" value="ICA"/>
    <property type="match status" value="1"/>
</dbReference>
<dbReference type="Proteomes" id="UP000004828">
    <property type="component" value="Unassembled WGS sequence"/>
</dbReference>
<dbReference type="Pfam" id="PF13884">
    <property type="entry name" value="Peptidase_S74"/>
    <property type="match status" value="1"/>
</dbReference>
<dbReference type="HOGENOM" id="CLU_487358_0_0_9"/>
<proteinExistence type="predicted"/>
<dbReference type="InterPro" id="IPR030392">
    <property type="entry name" value="S74_ICA"/>
</dbReference>
<sequence>MGGTGSREGEDSDNAKYYYQQAKDVSEGLKGGLQPHGTVAFADLPALADVSTGWMFNISDEFTTTDDFKEGAGNVIPAGANIYKTSDEKWDVLAGTPVTGIKGVNEDSFRRGNVELTAENVGAVATGGDTAENTATFTSSDVADGSASAWTTVSKLSSGEKHSSIFAKVSQMFKNVRYLYKMLGTTDISKIGNGTCTGAISSLNSSLANHLPLSGGTMTGTIIGQHKLPGSTASDSNGMVLGVQTTGNTGIFNGNGDGNGAGVANLIIKSWYGVGFVDGCSGQGMTVGIDCRSGNITCNSITIRNVGSVTDLLNSKLSTSASCNKNWNWSGKNETPAWIWGGSDGTNMYVYNPTYILVQGIRNRVTNRAMTITNDNHVRTYESNGVGMNGAISLGSANYRFSQLYVTSSSISTSDKNYKDDIKSLTDKHLQFFMKLQPVSFLFKDGTSGRTHIGFIAQDVEQAMSECGLTDLDFAGFCKDQKIDSKLVDGEEVNEPILDENGNPEYIYSLRYEEFIALNTYVIQELWKRVDAVEKENIETKNQIKSMQQDIAELKKIRA</sequence>
<dbReference type="EMBL" id="ABYJ02000109">
    <property type="protein sequence ID" value="EEV00635.1"/>
    <property type="molecule type" value="Genomic_DNA"/>
</dbReference>
<accession>C7GBZ1</accession>
<keyword evidence="1" id="KW-0175">Coiled coil</keyword>
<evidence type="ECO:0000259" key="2">
    <source>
        <dbReference type="PROSITE" id="PS51688"/>
    </source>
</evidence>
<dbReference type="Gene3D" id="1.10.10.10">
    <property type="entry name" value="Winged helix-like DNA-binding domain superfamily/Winged helix DNA-binding domain"/>
    <property type="match status" value="1"/>
</dbReference>
<feature type="domain" description="Peptidase S74" evidence="2">
    <location>
        <begin position="414"/>
        <end position="537"/>
    </location>
</feature>
<evidence type="ECO:0000256" key="1">
    <source>
        <dbReference type="SAM" id="Coils"/>
    </source>
</evidence>
<evidence type="ECO:0000313" key="3">
    <source>
        <dbReference type="EMBL" id="EEV00635.1"/>
    </source>
</evidence>
<reference evidence="3 4" key="1">
    <citation type="submission" date="2009-08" db="EMBL/GenBank/DDBJ databases">
        <authorList>
            <person name="Weinstock G."/>
            <person name="Sodergren E."/>
            <person name="Clifton S."/>
            <person name="Fulton L."/>
            <person name="Fulton B."/>
            <person name="Courtney L."/>
            <person name="Fronick C."/>
            <person name="Harrison M."/>
            <person name="Strong C."/>
            <person name="Farmer C."/>
            <person name="Delahaunty K."/>
            <person name="Markovic C."/>
            <person name="Hall O."/>
            <person name="Minx P."/>
            <person name="Tomlinson C."/>
            <person name="Mitreva M."/>
            <person name="Nelson J."/>
            <person name="Hou S."/>
            <person name="Wollam A."/>
            <person name="Pepin K.H."/>
            <person name="Johnson M."/>
            <person name="Bhonagiri V."/>
            <person name="Nash W.E."/>
            <person name="Warren W."/>
            <person name="Chinwalla A."/>
            <person name="Mardis E.R."/>
            <person name="Wilson R.K."/>
        </authorList>
    </citation>
    <scope>NUCLEOTIDE SEQUENCE [LARGE SCALE GENOMIC DNA]</scope>
    <source>
        <strain evidence="3 4">L1-82</strain>
    </source>
</reference>
<dbReference type="AlphaFoldDB" id="C7GBZ1"/>
<dbReference type="Pfam" id="PF03903">
    <property type="entry name" value="Phage_T4_gp36"/>
    <property type="match status" value="1"/>
</dbReference>